<evidence type="ECO:0000256" key="1">
    <source>
        <dbReference type="ARBA" id="ARBA00005578"/>
    </source>
</evidence>
<organism evidence="3 4">
    <name type="scientific">Paraphotobacterium marinum</name>
    <dbReference type="NCBI Taxonomy" id="1755811"/>
    <lineage>
        <taxon>Bacteria</taxon>
        <taxon>Pseudomonadati</taxon>
        <taxon>Pseudomonadota</taxon>
        <taxon>Gammaproteobacteria</taxon>
        <taxon>Vibrionales</taxon>
        <taxon>Vibrionaceae</taxon>
        <taxon>Paraphotobacterium</taxon>
    </lineage>
</organism>
<name>A0A220VC24_9GAMM</name>
<dbReference type="InterPro" id="IPR002634">
    <property type="entry name" value="BolA"/>
</dbReference>
<dbReference type="KEGG" id="pmai:CF386_02235"/>
<dbReference type="RefSeq" id="WP_089072854.1">
    <property type="nucleotide sequence ID" value="NZ_CBCSAM010000005.1"/>
</dbReference>
<dbReference type="PANTHER" id="PTHR46229:SF4">
    <property type="entry name" value="ACID STRESS PROTEIN IBAG"/>
    <property type="match status" value="1"/>
</dbReference>
<evidence type="ECO:0000256" key="2">
    <source>
        <dbReference type="RuleBase" id="RU003860"/>
    </source>
</evidence>
<protein>
    <submittedName>
        <fullName evidence="3">BolA family transcriptional regulator</fullName>
    </submittedName>
</protein>
<dbReference type="SUPFAM" id="SSF82657">
    <property type="entry name" value="BolA-like"/>
    <property type="match status" value="1"/>
</dbReference>
<dbReference type="InterPro" id="IPR036065">
    <property type="entry name" value="BolA-like_sf"/>
</dbReference>
<dbReference type="PIRSF" id="PIRSF003113">
    <property type="entry name" value="BolA"/>
    <property type="match status" value="1"/>
</dbReference>
<dbReference type="Gene3D" id="3.30.300.90">
    <property type="entry name" value="BolA-like"/>
    <property type="match status" value="1"/>
</dbReference>
<evidence type="ECO:0000313" key="3">
    <source>
        <dbReference type="EMBL" id="ASK77944.1"/>
    </source>
</evidence>
<dbReference type="AlphaFoldDB" id="A0A220VC24"/>
<dbReference type="EMBL" id="CP022355">
    <property type="protein sequence ID" value="ASK77944.1"/>
    <property type="molecule type" value="Genomic_DNA"/>
</dbReference>
<keyword evidence="4" id="KW-1185">Reference proteome</keyword>
<dbReference type="Proteomes" id="UP000242175">
    <property type="component" value="Chromosome large"/>
</dbReference>
<proteinExistence type="inferred from homology"/>
<evidence type="ECO:0000313" key="4">
    <source>
        <dbReference type="Proteomes" id="UP000242175"/>
    </source>
</evidence>
<accession>A0A220VC24</accession>
<dbReference type="PANTHER" id="PTHR46229">
    <property type="entry name" value="BOLA TRANSCRIPTION REGULATOR"/>
    <property type="match status" value="1"/>
</dbReference>
<gene>
    <name evidence="3" type="ORF">CF386_02235</name>
</gene>
<dbReference type="InterPro" id="IPR050961">
    <property type="entry name" value="BolA/IbaG_stress_morph_reg"/>
</dbReference>
<sequence length="83" mass="9607">MLDISIIENAIKEKINTFEVRVKNEGSHYEIIVVSNDFSDLTPVKKQQLVYGPLTEFISTNDIHAVTIKTFTLKEWELQKKLL</sequence>
<comment type="similarity">
    <text evidence="1 2">Belongs to the BolA/IbaG family.</text>
</comment>
<dbReference type="Pfam" id="PF01722">
    <property type="entry name" value="BolA"/>
    <property type="match status" value="1"/>
</dbReference>
<dbReference type="OrthoDB" id="9812890at2"/>
<reference evidence="3 4" key="1">
    <citation type="journal article" date="2016" name="Int. J. Syst. Evol. Microbiol.">
        <title>Paraphotobacterium marinum gen. nov., sp. nov., a member of the family Vibrionaceae, isolated from surface seawater.</title>
        <authorList>
            <person name="Huang Z."/>
            <person name="Dong C."/>
            <person name="Shao Z."/>
        </authorList>
    </citation>
    <scope>NUCLEOTIDE SEQUENCE [LARGE SCALE GENOMIC DNA]</scope>
    <source>
        <strain evidence="3 4">NSCS20N07D</strain>
    </source>
</reference>